<comment type="function">
    <text evidence="1 9">Auxin response factors (ARFs) are transcriptional factors that bind specifically to the DNA sequence 5'-TGTCTC-3' found in the auxin-responsive promoter elements (AuxREs).</text>
</comment>
<reference evidence="13" key="1">
    <citation type="submission" date="2022-05" db="EMBL/GenBank/DDBJ databases">
        <title>The Musa troglodytarum L. genome provides insights into the mechanism of non-climacteric behaviour and enrichment of carotenoids.</title>
        <authorList>
            <person name="Wang J."/>
        </authorList>
    </citation>
    <scope>NUCLEOTIDE SEQUENCE</scope>
    <source>
        <tissue evidence="13">Leaf</tissue>
    </source>
</reference>
<gene>
    <name evidence="13" type="ORF">MUK42_37433</name>
</gene>
<dbReference type="InterPro" id="IPR033389">
    <property type="entry name" value="AUX/IAA_dom"/>
</dbReference>
<name>A0A9E7EIQ9_9LILI</name>
<dbReference type="FunFam" id="2.30.30.1040:FF:000001">
    <property type="entry name" value="Auxin response factor"/>
    <property type="match status" value="1"/>
</dbReference>
<dbReference type="CDD" id="cd10017">
    <property type="entry name" value="B3_DNA"/>
    <property type="match status" value="1"/>
</dbReference>
<comment type="subunit">
    <text evidence="9">Homodimers and heterodimers.</text>
</comment>
<evidence type="ECO:0000256" key="6">
    <source>
        <dbReference type="ARBA" id="ARBA00023163"/>
    </source>
</evidence>
<sequence>MAGLKQPKRVSWAKDLHQTSVKECSVLEDVTWMLLKWCPPNANSVETSVKECSVLEDVKWMLLKWCPPNANAVEMSSIQTNVRAAGLKNAAALLDVMKLLGEVPCKPTAKKVLNSELWHACAGPLVSLPQPGSLVFYFPQGHIEQVTASTRKIANSQIPAYTDFPSQLMCQVHNVTLHADREMDEIYAQMTLQPVTCDYSMQPPNQELIVRDLHDNLWTFRHIYRGQPKRHLLTTGWSLFVGAKKLKAGDSVLFIRDENSQLLLGVRCANRKQTALTSSVLSTDSMHIGVLAAAAHAATSRSPFAVFYNPRACPSEFIIPLTKYHKAAYTQVSIGIRFGMMFETEESSKRRYMGTIVGISDYDPVRWPNSRWRNLQVEWYEHGYGERPDRVSLWEIETQESLFAFPNVTSSLKRQCLPGYVGPAINNHFVNLKPFPKPTEDENVNTHPFFAGLGSENLSRLLNKPCNPNCDGLLGHHQSIYASLLQNVRSSELSRSFSVTMPALHTMGSSTQQEIVTTAAMQQKQHFSPQGEMFPFQNVVSQEHRLNLVHQGIKLDFISGTHVKSQVSDSEEACPAEHEQNFQDHNARGEYGIRQPGSEDISLHESIPQQSEVASVVFPGDLDSQSDGMIKPISLDMLAEHMDQVSKHQNGESSTSTGPFDHVNLAAQISAKQALQVKEQSDHKLVQLLNDPTRTQTPGLDAAQSLDMCNLDNDDWMTQHSCLQSFMGSSKTPEFPYVNSKLDSFYLSAAENATTSSADLSSLANPNNFEPAETFQLSCISDSGTPQCITTDIQEYLGTQLNSLADELLVEGILSSEVHDLDVQGDYRVLQGISNSYGIMDLFKESNNQGETIGNLHLDPSNESLDMVHVPGVAMDGLSPVGSSRFQIPSVMPVCNFTSNQESMSHITSTRMTDSAFSLQDIADSSAGTSSANMATYDYSLYRGSRKQACQQPLRTYTKVKKAGSVGRSIDVTRFSNYYELRSAVACMFGLEGHLDDPRGSEWKLVYVDFENDVLQVGDDPWEEFINCVKCIRILSPSEVQQMSQEAMQLMDGFA</sequence>
<dbReference type="Pfam" id="PF06507">
    <property type="entry name" value="ARF_AD"/>
    <property type="match status" value="1"/>
</dbReference>
<dbReference type="Pfam" id="PF02362">
    <property type="entry name" value="B3"/>
    <property type="match status" value="1"/>
</dbReference>
<evidence type="ECO:0000256" key="1">
    <source>
        <dbReference type="ARBA" id="ARBA00003182"/>
    </source>
</evidence>
<evidence type="ECO:0000256" key="10">
    <source>
        <dbReference type="SAM" id="MobiDB-lite"/>
    </source>
</evidence>
<evidence type="ECO:0000256" key="4">
    <source>
        <dbReference type="ARBA" id="ARBA00023015"/>
    </source>
</evidence>
<dbReference type="Proteomes" id="UP001055439">
    <property type="component" value="Chromosome 1"/>
</dbReference>
<dbReference type="Gene3D" id="3.10.20.90">
    <property type="entry name" value="Phosphatidylinositol 3-kinase Catalytic Subunit, Chain A, domain 1"/>
    <property type="match status" value="1"/>
</dbReference>
<dbReference type="FunFam" id="3.10.20.90:FF:000047">
    <property type="entry name" value="Auxin response factor"/>
    <property type="match status" value="1"/>
</dbReference>
<feature type="compositionally biased region" description="Basic and acidic residues" evidence="10">
    <location>
        <begin position="575"/>
        <end position="588"/>
    </location>
</feature>
<dbReference type="PROSITE" id="PS50863">
    <property type="entry name" value="B3"/>
    <property type="match status" value="1"/>
</dbReference>
<keyword evidence="8 9" id="KW-0927">Auxin signaling pathway</keyword>
<keyword evidence="5 9" id="KW-0238">DNA-binding</keyword>
<comment type="similarity">
    <text evidence="3 9">Belongs to the ARF family.</text>
</comment>
<dbReference type="PANTHER" id="PTHR31384:SF10">
    <property type="entry name" value="AUXIN RESPONSE FACTOR 5"/>
    <property type="match status" value="1"/>
</dbReference>
<feature type="domain" description="TF-B3" evidence="11">
    <location>
        <begin position="207"/>
        <end position="270"/>
    </location>
</feature>
<dbReference type="GO" id="GO:0009734">
    <property type="term" value="P:auxin-activated signaling pathway"/>
    <property type="evidence" value="ECO:0007669"/>
    <property type="project" value="UniProtKB-KW"/>
</dbReference>
<evidence type="ECO:0000313" key="14">
    <source>
        <dbReference type="Proteomes" id="UP001055439"/>
    </source>
</evidence>
<comment type="subcellular location">
    <subcellularLocation>
        <location evidence="2 9">Nucleus</location>
    </subcellularLocation>
</comment>
<dbReference type="SMART" id="SM01019">
    <property type="entry name" value="B3"/>
    <property type="match status" value="1"/>
</dbReference>
<evidence type="ECO:0000256" key="8">
    <source>
        <dbReference type="ARBA" id="ARBA00023294"/>
    </source>
</evidence>
<dbReference type="Gene3D" id="2.40.330.10">
    <property type="entry name" value="DNA-binding pseudobarrel domain"/>
    <property type="match status" value="1"/>
</dbReference>
<dbReference type="PANTHER" id="PTHR31384">
    <property type="entry name" value="AUXIN RESPONSE FACTOR 4-RELATED"/>
    <property type="match status" value="1"/>
</dbReference>
<accession>A0A9E7EIQ9</accession>
<feature type="region of interest" description="Disordered" evidence="10">
    <location>
        <begin position="569"/>
        <end position="605"/>
    </location>
</feature>
<dbReference type="SUPFAM" id="SSF101936">
    <property type="entry name" value="DNA-binding pseudobarrel domain"/>
    <property type="match status" value="1"/>
</dbReference>
<dbReference type="SUPFAM" id="SSF54277">
    <property type="entry name" value="CAD &amp; PB1 domains"/>
    <property type="match status" value="1"/>
</dbReference>
<dbReference type="OrthoDB" id="2016915at2759"/>
<evidence type="ECO:0000256" key="2">
    <source>
        <dbReference type="ARBA" id="ARBA00004123"/>
    </source>
</evidence>
<evidence type="ECO:0000256" key="5">
    <source>
        <dbReference type="ARBA" id="ARBA00023125"/>
    </source>
</evidence>
<dbReference type="GO" id="GO:0005634">
    <property type="term" value="C:nucleus"/>
    <property type="evidence" value="ECO:0007669"/>
    <property type="project" value="UniProtKB-SubCell"/>
</dbReference>
<dbReference type="GO" id="GO:0003677">
    <property type="term" value="F:DNA binding"/>
    <property type="evidence" value="ECO:0007669"/>
    <property type="project" value="UniProtKB-KW"/>
</dbReference>
<dbReference type="EMBL" id="CP097502">
    <property type="protein sequence ID" value="URD76992.1"/>
    <property type="molecule type" value="Genomic_DNA"/>
</dbReference>
<organism evidence="13 14">
    <name type="scientific">Musa troglodytarum</name>
    <name type="common">fe'i banana</name>
    <dbReference type="NCBI Taxonomy" id="320322"/>
    <lineage>
        <taxon>Eukaryota</taxon>
        <taxon>Viridiplantae</taxon>
        <taxon>Streptophyta</taxon>
        <taxon>Embryophyta</taxon>
        <taxon>Tracheophyta</taxon>
        <taxon>Spermatophyta</taxon>
        <taxon>Magnoliopsida</taxon>
        <taxon>Liliopsida</taxon>
        <taxon>Zingiberales</taxon>
        <taxon>Musaceae</taxon>
        <taxon>Musa</taxon>
    </lineage>
</organism>
<dbReference type="PROSITE" id="PS51745">
    <property type="entry name" value="PB1"/>
    <property type="match status" value="1"/>
</dbReference>
<evidence type="ECO:0000256" key="9">
    <source>
        <dbReference type="RuleBase" id="RU004561"/>
    </source>
</evidence>
<dbReference type="InterPro" id="IPR053793">
    <property type="entry name" value="PB1-like"/>
</dbReference>
<dbReference type="InterPro" id="IPR015300">
    <property type="entry name" value="DNA-bd_pseudobarrel_sf"/>
</dbReference>
<dbReference type="InterPro" id="IPR010525">
    <property type="entry name" value="ARF_dom"/>
</dbReference>
<evidence type="ECO:0000259" key="12">
    <source>
        <dbReference type="PROSITE" id="PS51745"/>
    </source>
</evidence>
<proteinExistence type="inferred from homology"/>
<keyword evidence="14" id="KW-1185">Reference proteome</keyword>
<evidence type="ECO:0000256" key="3">
    <source>
        <dbReference type="ARBA" id="ARBA00007853"/>
    </source>
</evidence>
<protein>
    <recommendedName>
        <fullName evidence="9">Auxin response factor</fullName>
    </recommendedName>
</protein>
<dbReference type="InterPro" id="IPR044835">
    <property type="entry name" value="ARF_plant"/>
</dbReference>
<dbReference type="Gene3D" id="2.30.30.1040">
    <property type="match status" value="1"/>
</dbReference>
<evidence type="ECO:0000256" key="7">
    <source>
        <dbReference type="ARBA" id="ARBA00023242"/>
    </source>
</evidence>
<dbReference type="Pfam" id="PF02309">
    <property type="entry name" value="AUX_IAA"/>
    <property type="match status" value="1"/>
</dbReference>
<feature type="domain" description="PB1" evidence="12">
    <location>
        <begin position="955"/>
        <end position="1039"/>
    </location>
</feature>
<evidence type="ECO:0000313" key="13">
    <source>
        <dbReference type="EMBL" id="URD76992.1"/>
    </source>
</evidence>
<dbReference type="AlphaFoldDB" id="A0A9E7EIQ9"/>
<evidence type="ECO:0000259" key="11">
    <source>
        <dbReference type="PROSITE" id="PS50863"/>
    </source>
</evidence>
<dbReference type="GO" id="GO:0006355">
    <property type="term" value="P:regulation of DNA-templated transcription"/>
    <property type="evidence" value="ECO:0007669"/>
    <property type="project" value="InterPro"/>
</dbReference>
<keyword evidence="7 9" id="KW-0539">Nucleus</keyword>
<keyword evidence="6 9" id="KW-0804">Transcription</keyword>
<dbReference type="InterPro" id="IPR003340">
    <property type="entry name" value="B3_DNA-bd"/>
</dbReference>
<keyword evidence="4 9" id="KW-0805">Transcription regulation</keyword>